<reference evidence="2 3" key="1">
    <citation type="submission" date="2019-12" db="EMBL/GenBank/DDBJ databases">
        <authorList>
            <person name="Kun Z."/>
        </authorList>
    </citation>
    <scope>NUCLEOTIDE SEQUENCE [LARGE SCALE GENOMIC DNA]</scope>
    <source>
        <strain evidence="2 3">YIM 123512</strain>
    </source>
</reference>
<dbReference type="EMBL" id="WUEK01000004">
    <property type="protein sequence ID" value="MXG89635.1"/>
    <property type="molecule type" value="Genomic_DNA"/>
</dbReference>
<gene>
    <name evidence="2" type="ORF">GRQ65_08740</name>
</gene>
<keyword evidence="1" id="KW-0732">Signal</keyword>
<dbReference type="RefSeq" id="WP_160877235.1">
    <property type="nucleotide sequence ID" value="NZ_WUEK01000004.1"/>
</dbReference>
<name>A0A6L7EYV7_9ACTN</name>
<keyword evidence="3" id="KW-1185">Reference proteome</keyword>
<organism evidence="2 3">
    <name type="scientific">Nocardioides flavescens</name>
    <dbReference type="NCBI Taxonomy" id="2691959"/>
    <lineage>
        <taxon>Bacteria</taxon>
        <taxon>Bacillati</taxon>
        <taxon>Actinomycetota</taxon>
        <taxon>Actinomycetes</taxon>
        <taxon>Propionibacteriales</taxon>
        <taxon>Nocardioidaceae</taxon>
        <taxon>Nocardioides</taxon>
    </lineage>
</organism>
<proteinExistence type="predicted"/>
<accession>A0A6L7EYV7</accession>
<comment type="caution">
    <text evidence="2">The sequence shown here is derived from an EMBL/GenBank/DDBJ whole genome shotgun (WGS) entry which is preliminary data.</text>
</comment>
<sequence>MTPPRVLVAPVVALVLSLLTVLLPSVAQAARPGPAGAGIALDRDANYSRFDVATDAAGTAYVGWISSHPGDDLLSQVHVCVLPQGATGCAGGVQTTDALDRVTAEQLFVVAGADGATLVWHHLAGDSLTGDPMQDRIAAAQVVGGVLRPGVDVAQAPTSSTLAAVSSGPRGIAAAVVSGPDDEARTVFYYDTVASAPVTVPAPYSVGDVQLADDGTSTVMVVSEYAAVGSPVRAAWKPSGSGTWSAFAPVSGTTTDHGTARLATSGRGIRLLATAPDRKRGGDQSVIAAWDPKRHRFGKPVPALPGQTCATGGRDVSTDASGRVSSVAIGCDRLALGNHQTGGVGARTEFEAGLTSIDTDAQIATLPSGRGWVVWLATERSTLVARPIVLPALTREVTRRTAAGRLRSTVPVSCVPAVDVPVRSRAVATRGWRASRAVVTLDGRVVRRAVVDASRLAPGSRHVLRAQTVLARGGERRALRTTTPFRVCPAP</sequence>
<dbReference type="Proteomes" id="UP000473325">
    <property type="component" value="Unassembled WGS sequence"/>
</dbReference>
<evidence type="ECO:0000256" key="1">
    <source>
        <dbReference type="SAM" id="SignalP"/>
    </source>
</evidence>
<dbReference type="AlphaFoldDB" id="A0A6L7EYV7"/>
<evidence type="ECO:0000313" key="2">
    <source>
        <dbReference type="EMBL" id="MXG89635.1"/>
    </source>
</evidence>
<feature type="chain" id="PRO_5026909075" evidence="1">
    <location>
        <begin position="30"/>
        <end position="491"/>
    </location>
</feature>
<feature type="signal peptide" evidence="1">
    <location>
        <begin position="1"/>
        <end position="29"/>
    </location>
</feature>
<protein>
    <submittedName>
        <fullName evidence="2">Uncharacterized protein</fullName>
    </submittedName>
</protein>
<evidence type="ECO:0000313" key="3">
    <source>
        <dbReference type="Proteomes" id="UP000473325"/>
    </source>
</evidence>